<comment type="cofactor">
    <cofactor evidence="4">
        <name>Zn(2+)</name>
        <dbReference type="ChEBI" id="CHEBI:29105"/>
    </cofactor>
    <text evidence="4">Binds 1 zinc ion per subunit.</text>
</comment>
<reference evidence="6" key="1">
    <citation type="journal article" date="2020" name="Stud. Mycol.">
        <title>101 Dothideomycetes genomes: a test case for predicting lifestyles and emergence of pathogens.</title>
        <authorList>
            <person name="Haridas S."/>
            <person name="Albert R."/>
            <person name="Binder M."/>
            <person name="Bloem J."/>
            <person name="Labutti K."/>
            <person name="Salamov A."/>
            <person name="Andreopoulos B."/>
            <person name="Baker S."/>
            <person name="Barry K."/>
            <person name="Bills G."/>
            <person name="Bluhm B."/>
            <person name="Cannon C."/>
            <person name="Castanera R."/>
            <person name="Culley D."/>
            <person name="Daum C."/>
            <person name="Ezra D."/>
            <person name="Gonzalez J."/>
            <person name="Henrissat B."/>
            <person name="Kuo A."/>
            <person name="Liang C."/>
            <person name="Lipzen A."/>
            <person name="Lutzoni F."/>
            <person name="Magnuson J."/>
            <person name="Mondo S."/>
            <person name="Nolan M."/>
            <person name="Ohm R."/>
            <person name="Pangilinan J."/>
            <person name="Park H.-J."/>
            <person name="Ramirez L."/>
            <person name="Alfaro M."/>
            <person name="Sun H."/>
            <person name="Tritt A."/>
            <person name="Yoshinaga Y."/>
            <person name="Zwiers L.-H."/>
            <person name="Turgeon B."/>
            <person name="Goodwin S."/>
            <person name="Spatafora J."/>
            <person name="Crous P."/>
            <person name="Grigoriev I."/>
        </authorList>
    </citation>
    <scope>NUCLEOTIDE SEQUENCE</scope>
    <source>
        <strain evidence="6">CBS 473.64</strain>
    </source>
</reference>
<dbReference type="Gene3D" id="3.40.1050.10">
    <property type="entry name" value="Carbonic anhydrase"/>
    <property type="match status" value="1"/>
</dbReference>
<feature type="binding site" evidence="4">
    <location>
        <position position="45"/>
    </location>
    <ligand>
        <name>Zn(2+)</name>
        <dbReference type="ChEBI" id="CHEBI:29105"/>
    </ligand>
</feature>
<organism evidence="6 7">
    <name type="scientific">Massarina eburnea CBS 473.64</name>
    <dbReference type="NCBI Taxonomy" id="1395130"/>
    <lineage>
        <taxon>Eukaryota</taxon>
        <taxon>Fungi</taxon>
        <taxon>Dikarya</taxon>
        <taxon>Ascomycota</taxon>
        <taxon>Pezizomycotina</taxon>
        <taxon>Dothideomycetes</taxon>
        <taxon>Pleosporomycetidae</taxon>
        <taxon>Pleosporales</taxon>
        <taxon>Massarineae</taxon>
        <taxon>Massarinaceae</taxon>
        <taxon>Massarina</taxon>
    </lineage>
</organism>
<comment type="function">
    <text evidence="5">Reversible hydration of carbon dioxide.</text>
</comment>
<dbReference type="PANTHER" id="PTHR43175">
    <property type="entry name" value="CARBONIC ANHYDRASE"/>
    <property type="match status" value="1"/>
</dbReference>
<dbReference type="SMART" id="SM00947">
    <property type="entry name" value="Pro_CA"/>
    <property type="match status" value="1"/>
</dbReference>
<evidence type="ECO:0000256" key="5">
    <source>
        <dbReference type="RuleBase" id="RU003956"/>
    </source>
</evidence>
<keyword evidence="3 4" id="KW-0862">Zinc</keyword>
<sequence length="178" mass="19392">MAEARFQQLLQRNKNNLPPYITPPPIQFLETPQKKENGAIFIISCSDPRIEPADFLGLIKGEAGVIRVAGGRVEGQVLRGLEIMGSIAPIGLVVVMHHSDCGGLYRTDEDVGMILAERNPGHVHVVEGKVFGTFGKLGLEGSIVDDVEKIKAWPFLPKFAAVKGYAFITETGELKEVI</sequence>
<dbReference type="InterPro" id="IPR001765">
    <property type="entry name" value="Carbonic_anhydrase"/>
</dbReference>
<evidence type="ECO:0000256" key="4">
    <source>
        <dbReference type="PIRSR" id="PIRSR601765-1"/>
    </source>
</evidence>
<dbReference type="SUPFAM" id="SSF53056">
    <property type="entry name" value="beta-carbonic anhydrase, cab"/>
    <property type="match status" value="1"/>
</dbReference>
<accession>A0A6A6SJP5</accession>
<keyword evidence="2 4" id="KW-0479">Metal-binding</keyword>
<dbReference type="AlphaFoldDB" id="A0A6A6SJP5"/>
<evidence type="ECO:0000256" key="3">
    <source>
        <dbReference type="ARBA" id="ARBA00022833"/>
    </source>
</evidence>
<dbReference type="Pfam" id="PF00484">
    <property type="entry name" value="Pro_CA"/>
    <property type="match status" value="1"/>
</dbReference>
<evidence type="ECO:0000313" key="7">
    <source>
        <dbReference type="Proteomes" id="UP000799753"/>
    </source>
</evidence>
<dbReference type="EMBL" id="MU006776">
    <property type="protein sequence ID" value="KAF2646853.1"/>
    <property type="molecule type" value="Genomic_DNA"/>
</dbReference>
<evidence type="ECO:0000256" key="2">
    <source>
        <dbReference type="ARBA" id="ARBA00022723"/>
    </source>
</evidence>
<evidence type="ECO:0000256" key="1">
    <source>
        <dbReference type="ARBA" id="ARBA00006217"/>
    </source>
</evidence>
<protein>
    <recommendedName>
        <fullName evidence="5">Carbonic anhydrase</fullName>
        <ecNumber evidence="5">4.2.1.1</ecNumber>
    </recommendedName>
    <alternativeName>
        <fullName evidence="5">Carbonate dehydratase</fullName>
    </alternativeName>
</protein>
<dbReference type="GO" id="GO:0008270">
    <property type="term" value="F:zinc ion binding"/>
    <property type="evidence" value="ECO:0007669"/>
    <property type="project" value="UniProtKB-UniRule"/>
</dbReference>
<dbReference type="PANTHER" id="PTHR43175:SF3">
    <property type="entry name" value="CARBON DISULFIDE HYDROLASE"/>
    <property type="match status" value="1"/>
</dbReference>
<dbReference type="EC" id="4.2.1.1" evidence="5"/>
<comment type="catalytic activity">
    <reaction evidence="5">
        <text>hydrogencarbonate + H(+) = CO2 + H2O</text>
        <dbReference type="Rhea" id="RHEA:10748"/>
        <dbReference type="ChEBI" id="CHEBI:15377"/>
        <dbReference type="ChEBI" id="CHEBI:15378"/>
        <dbReference type="ChEBI" id="CHEBI:16526"/>
        <dbReference type="ChEBI" id="CHEBI:17544"/>
        <dbReference type="EC" id="4.2.1.1"/>
    </reaction>
</comment>
<name>A0A6A6SJP5_9PLEO</name>
<keyword evidence="7" id="KW-1185">Reference proteome</keyword>
<keyword evidence="5" id="KW-0456">Lyase</keyword>
<dbReference type="OrthoDB" id="10248475at2759"/>
<dbReference type="InterPro" id="IPR036874">
    <property type="entry name" value="Carbonic_anhydrase_sf"/>
</dbReference>
<feature type="binding site" evidence="4">
    <location>
        <position position="47"/>
    </location>
    <ligand>
        <name>Zn(2+)</name>
        <dbReference type="ChEBI" id="CHEBI:29105"/>
    </ligand>
</feature>
<feature type="binding site" evidence="4">
    <location>
        <position position="98"/>
    </location>
    <ligand>
        <name>Zn(2+)</name>
        <dbReference type="ChEBI" id="CHEBI:29105"/>
    </ligand>
</feature>
<dbReference type="Proteomes" id="UP000799753">
    <property type="component" value="Unassembled WGS sequence"/>
</dbReference>
<feature type="binding site" evidence="4">
    <location>
        <position position="101"/>
    </location>
    <ligand>
        <name>Zn(2+)</name>
        <dbReference type="ChEBI" id="CHEBI:29105"/>
    </ligand>
</feature>
<comment type="similarity">
    <text evidence="1 5">Belongs to the beta-class carbonic anhydrase family.</text>
</comment>
<proteinExistence type="inferred from homology"/>
<gene>
    <name evidence="6" type="ORF">P280DRAFT_513005</name>
</gene>
<evidence type="ECO:0000313" key="6">
    <source>
        <dbReference type="EMBL" id="KAF2646853.1"/>
    </source>
</evidence>
<dbReference type="GO" id="GO:0004089">
    <property type="term" value="F:carbonate dehydratase activity"/>
    <property type="evidence" value="ECO:0007669"/>
    <property type="project" value="UniProtKB-UniRule"/>
</dbReference>